<dbReference type="GO" id="GO:0005524">
    <property type="term" value="F:ATP binding"/>
    <property type="evidence" value="ECO:0007669"/>
    <property type="project" value="UniProtKB-KW"/>
</dbReference>
<evidence type="ECO:0000256" key="3">
    <source>
        <dbReference type="ARBA" id="ARBA00022840"/>
    </source>
</evidence>
<dbReference type="InterPro" id="IPR003439">
    <property type="entry name" value="ABC_transporter-like_ATP-bd"/>
</dbReference>
<dbReference type="Pfam" id="PF00005">
    <property type="entry name" value="ABC_tran"/>
    <property type="match status" value="1"/>
</dbReference>
<sequence length="257" mass="27089">MSDAILKVEGVIKNFGGFRAVGGPDGLTFNVPRGGFLGLIGPNGAGKSTTFNLVSGVLKPSEGRVVLEDKDLSDCKASDIAGLGLARTFQTPRAFPSLTVLENVMVGVSHTNEGPFSAMLGNWRQSDGELREKAQAALAKVGLHGHEDDEVGNLSGGELRMLEVARQLVREPKVFLLDEPTAGVDPTLQQKLASLLADLHAAGTTLIVVEHNLAFLLNLADRVVVLQNGALLAEGAPDEIRRNPDVVAAYLGADHEA</sequence>
<dbReference type="RefSeq" id="WP_169623682.1">
    <property type="nucleotide sequence ID" value="NZ_JABBNT010000001.1"/>
</dbReference>
<gene>
    <name evidence="5" type="ORF">HH303_02850</name>
</gene>
<dbReference type="InterPro" id="IPR032823">
    <property type="entry name" value="BCA_ABC_TP_C"/>
</dbReference>
<organism evidence="5 6">
    <name type="scientific">Pacificispira spongiicola</name>
    <dbReference type="NCBI Taxonomy" id="2729598"/>
    <lineage>
        <taxon>Bacteria</taxon>
        <taxon>Pseudomonadati</taxon>
        <taxon>Pseudomonadota</taxon>
        <taxon>Alphaproteobacteria</taxon>
        <taxon>Rhodospirillales</taxon>
        <taxon>Rhodospirillaceae</taxon>
        <taxon>Pacificispira</taxon>
    </lineage>
</organism>
<reference evidence="5 6" key="1">
    <citation type="submission" date="2020-04" db="EMBL/GenBank/DDBJ databases">
        <title>Rhodospirillaceae bacterium KN72 isolated from deep sea.</title>
        <authorList>
            <person name="Zhang D.-C."/>
        </authorList>
    </citation>
    <scope>NUCLEOTIDE SEQUENCE [LARGE SCALE GENOMIC DNA]</scope>
    <source>
        <strain evidence="5 6">KN72</strain>
    </source>
</reference>
<evidence type="ECO:0000259" key="4">
    <source>
        <dbReference type="PROSITE" id="PS50893"/>
    </source>
</evidence>
<dbReference type="InterPro" id="IPR017871">
    <property type="entry name" value="ABC_transporter-like_CS"/>
</dbReference>
<dbReference type="PROSITE" id="PS50893">
    <property type="entry name" value="ABC_TRANSPORTER_2"/>
    <property type="match status" value="1"/>
</dbReference>
<dbReference type="Gene3D" id="3.40.50.300">
    <property type="entry name" value="P-loop containing nucleotide triphosphate hydrolases"/>
    <property type="match status" value="1"/>
</dbReference>
<evidence type="ECO:0000313" key="6">
    <source>
        <dbReference type="Proteomes" id="UP000539372"/>
    </source>
</evidence>
<keyword evidence="6" id="KW-1185">Reference proteome</keyword>
<dbReference type="SUPFAM" id="SSF52540">
    <property type="entry name" value="P-loop containing nucleoside triphosphate hydrolases"/>
    <property type="match status" value="1"/>
</dbReference>
<dbReference type="CDD" id="cd03219">
    <property type="entry name" value="ABC_Mj1267_LivG_branched"/>
    <property type="match status" value="1"/>
</dbReference>
<keyword evidence="3 5" id="KW-0067">ATP-binding</keyword>
<dbReference type="InterPro" id="IPR003593">
    <property type="entry name" value="AAA+_ATPase"/>
</dbReference>
<dbReference type="InterPro" id="IPR051120">
    <property type="entry name" value="ABC_AA/LPS_Transport"/>
</dbReference>
<dbReference type="PANTHER" id="PTHR45772">
    <property type="entry name" value="CONSERVED COMPONENT OF ABC TRANSPORTER FOR NATURAL AMINO ACIDS-RELATED"/>
    <property type="match status" value="1"/>
</dbReference>
<dbReference type="Proteomes" id="UP000539372">
    <property type="component" value="Unassembled WGS sequence"/>
</dbReference>
<evidence type="ECO:0000313" key="5">
    <source>
        <dbReference type="EMBL" id="NMM43402.1"/>
    </source>
</evidence>
<dbReference type="InterPro" id="IPR027417">
    <property type="entry name" value="P-loop_NTPase"/>
</dbReference>
<dbReference type="SMART" id="SM00382">
    <property type="entry name" value="AAA"/>
    <property type="match status" value="1"/>
</dbReference>
<dbReference type="PANTHER" id="PTHR45772:SF9">
    <property type="entry name" value="CONSERVED COMPONENT OF ABC TRANSPORTER FOR NATURAL AMINO ACIDS"/>
    <property type="match status" value="1"/>
</dbReference>
<comment type="caution">
    <text evidence="5">The sequence shown here is derived from an EMBL/GenBank/DDBJ whole genome shotgun (WGS) entry which is preliminary data.</text>
</comment>
<keyword evidence="1" id="KW-0813">Transport</keyword>
<name>A0A7Y0HEY2_9PROT</name>
<evidence type="ECO:0000256" key="2">
    <source>
        <dbReference type="ARBA" id="ARBA00022741"/>
    </source>
</evidence>
<accession>A0A7Y0HEY2</accession>
<proteinExistence type="predicted"/>
<protein>
    <submittedName>
        <fullName evidence="5">ABC transporter ATP-binding protein</fullName>
    </submittedName>
</protein>
<dbReference type="PROSITE" id="PS00211">
    <property type="entry name" value="ABC_TRANSPORTER_1"/>
    <property type="match status" value="1"/>
</dbReference>
<feature type="domain" description="ABC transporter" evidence="4">
    <location>
        <begin position="6"/>
        <end position="253"/>
    </location>
</feature>
<dbReference type="Pfam" id="PF12399">
    <property type="entry name" value="BCA_ABC_TP_C"/>
    <property type="match status" value="1"/>
</dbReference>
<dbReference type="FunFam" id="3.40.50.300:FF:000421">
    <property type="entry name" value="Branched-chain amino acid ABC transporter ATP-binding protein"/>
    <property type="match status" value="1"/>
</dbReference>
<dbReference type="EMBL" id="JABBNT010000001">
    <property type="protein sequence ID" value="NMM43402.1"/>
    <property type="molecule type" value="Genomic_DNA"/>
</dbReference>
<keyword evidence="2" id="KW-0547">Nucleotide-binding</keyword>
<evidence type="ECO:0000256" key="1">
    <source>
        <dbReference type="ARBA" id="ARBA00022448"/>
    </source>
</evidence>
<dbReference type="AlphaFoldDB" id="A0A7Y0HEY2"/>
<dbReference type="GO" id="GO:0016887">
    <property type="term" value="F:ATP hydrolysis activity"/>
    <property type="evidence" value="ECO:0007669"/>
    <property type="project" value="InterPro"/>
</dbReference>
<dbReference type="GO" id="GO:0005886">
    <property type="term" value="C:plasma membrane"/>
    <property type="evidence" value="ECO:0007669"/>
    <property type="project" value="TreeGrafter"/>
</dbReference>